<keyword evidence="4" id="KW-1185">Reference proteome</keyword>
<dbReference type="Proteomes" id="UP001642409">
    <property type="component" value="Unassembled WGS sequence"/>
</dbReference>
<feature type="transmembrane region" description="Helical" evidence="1">
    <location>
        <begin position="149"/>
        <end position="167"/>
    </location>
</feature>
<dbReference type="EMBL" id="CATOUU010000772">
    <property type="protein sequence ID" value="CAI9947054.1"/>
    <property type="molecule type" value="Genomic_DNA"/>
</dbReference>
<organism evidence="2">
    <name type="scientific">Hexamita inflata</name>
    <dbReference type="NCBI Taxonomy" id="28002"/>
    <lineage>
        <taxon>Eukaryota</taxon>
        <taxon>Metamonada</taxon>
        <taxon>Diplomonadida</taxon>
        <taxon>Hexamitidae</taxon>
        <taxon>Hexamitinae</taxon>
        <taxon>Hexamita</taxon>
    </lineage>
</organism>
<evidence type="ECO:0000313" key="4">
    <source>
        <dbReference type="Proteomes" id="UP001642409"/>
    </source>
</evidence>
<keyword evidence="1" id="KW-0472">Membrane</keyword>
<keyword evidence="1" id="KW-0812">Transmembrane</keyword>
<feature type="transmembrane region" description="Helical" evidence="1">
    <location>
        <begin position="226"/>
        <end position="248"/>
    </location>
</feature>
<dbReference type="EMBL" id="CAXDID020000183">
    <property type="protein sequence ID" value="CAL6050137.1"/>
    <property type="molecule type" value="Genomic_DNA"/>
</dbReference>
<gene>
    <name evidence="2" type="ORF">HINF_LOCUS34699</name>
    <name evidence="3" type="ORF">HINF_LOCUS43744</name>
</gene>
<sequence>MVSTVGQVYPAFVSAFISSASSISVLYESSESSLVHLVTSSTLLCQLSIHQLLRVDFSSEYEYHHTCQCSKAIILIPWNYIFMIVDFVSSYHLFLIHDCCAVGFIHSKQVSYLLVYAFHPNIKLIQKFSRFCVNCTVLSYYYRNNSQRIAILILHLCVMILFDSKISFSIKCDTYIEVHFFSINCDFNIWFLIIQCSVIISWCYLNRVVLFPQLFLQIIGKHIMHLNVYFIYDLTRLFVFCYFSQIYVNNPSQ</sequence>
<accession>A0AA86PVK0</accession>
<feature type="transmembrane region" description="Helical" evidence="1">
    <location>
        <begin position="187"/>
        <end position="205"/>
    </location>
</feature>
<evidence type="ECO:0000313" key="3">
    <source>
        <dbReference type="EMBL" id="CAL6050137.1"/>
    </source>
</evidence>
<reference evidence="2" key="1">
    <citation type="submission" date="2023-06" db="EMBL/GenBank/DDBJ databases">
        <authorList>
            <person name="Kurt Z."/>
        </authorList>
    </citation>
    <scope>NUCLEOTIDE SEQUENCE</scope>
</reference>
<comment type="caution">
    <text evidence="2">The sequence shown here is derived from an EMBL/GenBank/DDBJ whole genome shotgun (WGS) entry which is preliminary data.</text>
</comment>
<keyword evidence="1" id="KW-1133">Transmembrane helix</keyword>
<protein>
    <submittedName>
        <fullName evidence="3">Hypothetical_protein</fullName>
    </submittedName>
</protein>
<proteinExistence type="predicted"/>
<dbReference type="AlphaFoldDB" id="A0AA86PVK0"/>
<name>A0AA86PVK0_9EUKA</name>
<evidence type="ECO:0000256" key="1">
    <source>
        <dbReference type="SAM" id="Phobius"/>
    </source>
</evidence>
<reference evidence="3 4" key="2">
    <citation type="submission" date="2024-07" db="EMBL/GenBank/DDBJ databases">
        <authorList>
            <person name="Akdeniz Z."/>
        </authorList>
    </citation>
    <scope>NUCLEOTIDE SEQUENCE [LARGE SCALE GENOMIC DNA]</scope>
</reference>
<evidence type="ECO:0000313" key="2">
    <source>
        <dbReference type="EMBL" id="CAI9947054.1"/>
    </source>
</evidence>